<sequence>MSAEPAAPADRGGADRGDGEPADDHGAFDHGAFDHGPVDHGAFDLGPVDLDALAAEPLETLDPARVNDVVVVGGGVAGLVTARDLARRGFSVTLVEAGPELGGSVGGHTVGGILLDRGAESFAKRGGVVAELLTELGLADEIVEPSAAGAWLSLPDRSVPVPAGGILGIPSSPLANDVIRAIGWGGALRAYLDRLMPLLKIGREKNLGRLVRQRMGRRVLERLVAPVTTGVYSMDPDQLGVDAVAPGLNGAMTVTGSLSGGVASLRAKARPGSQVEGVSGGVHRLVGALVADIERFDGRVLLETPVDALVLEGVDGGGAVSASDPEPVSSDRADAPPPSLWRITATHGGAPLTLTARAVVVATPSAQALELLATVDDELRAHVQSSPWPDGTEVELVTLVLDEPRLDAAPRGSGVLVAEGVPGVSAKALTHSTAKWPWLAELAGGRHVVRLSYGRSGDESPAPFTSPEQRERQALDDASALLGLRIPPAALVDLAHVRLRNAAPLAALGEAHRVGMLLEAVHARHGMDATGAWLAGTGLASVIPHARAAAARIRRRDLGI</sequence>
<evidence type="ECO:0000313" key="4">
    <source>
        <dbReference type="Proteomes" id="UP000230161"/>
    </source>
</evidence>
<dbReference type="InterPro" id="IPR050464">
    <property type="entry name" value="Zeta_carotene_desat/Oxidored"/>
</dbReference>
<dbReference type="Pfam" id="PF01593">
    <property type="entry name" value="Amino_oxidase"/>
    <property type="match status" value="1"/>
</dbReference>
<proteinExistence type="predicted"/>
<protein>
    <submittedName>
        <fullName evidence="3">Oxygen-dependent protoporphyrinogen oxidase</fullName>
    </submittedName>
</protein>
<dbReference type="Gene3D" id="1.10.3110.10">
    <property type="entry name" value="protoporphyrinogen ix oxidase, domain 3"/>
    <property type="match status" value="1"/>
</dbReference>
<reference evidence="3 4" key="1">
    <citation type="submission" date="2017-11" db="EMBL/GenBank/DDBJ databases">
        <title>Genomic Encyclopedia of Archaeal and Bacterial Type Strains, Phase II (KMG-II): From Individual Species to Whole Genera.</title>
        <authorList>
            <person name="Goeker M."/>
        </authorList>
    </citation>
    <scope>NUCLEOTIDE SEQUENCE [LARGE SCALE GENOMIC DNA]</scope>
    <source>
        <strain evidence="3 4">DSM 25625</strain>
    </source>
</reference>
<feature type="domain" description="Amine oxidase" evidence="2">
    <location>
        <begin position="76"/>
        <end position="487"/>
    </location>
</feature>
<accession>A0A2M9C429</accession>
<dbReference type="Gene3D" id="3.90.660.20">
    <property type="entry name" value="Protoporphyrinogen oxidase, mitochondrial, domain 2"/>
    <property type="match status" value="1"/>
</dbReference>
<dbReference type="AlphaFoldDB" id="A0A2M9C429"/>
<feature type="compositionally biased region" description="Basic and acidic residues" evidence="1">
    <location>
        <begin position="12"/>
        <end position="33"/>
    </location>
</feature>
<dbReference type="GO" id="GO:0016491">
    <property type="term" value="F:oxidoreductase activity"/>
    <property type="evidence" value="ECO:0007669"/>
    <property type="project" value="InterPro"/>
</dbReference>
<feature type="region of interest" description="Disordered" evidence="1">
    <location>
        <begin position="1"/>
        <end position="33"/>
    </location>
</feature>
<dbReference type="InterPro" id="IPR036188">
    <property type="entry name" value="FAD/NAD-bd_sf"/>
</dbReference>
<dbReference type="PANTHER" id="PTHR42923:SF3">
    <property type="entry name" value="PROTOPORPHYRINOGEN OXIDASE"/>
    <property type="match status" value="1"/>
</dbReference>
<dbReference type="SUPFAM" id="SSF51905">
    <property type="entry name" value="FAD/NAD(P)-binding domain"/>
    <property type="match status" value="1"/>
</dbReference>
<comment type="caution">
    <text evidence="3">The sequence shown here is derived from an EMBL/GenBank/DDBJ whole genome shotgun (WGS) entry which is preliminary data.</text>
</comment>
<dbReference type="InterPro" id="IPR002937">
    <property type="entry name" value="Amino_oxidase"/>
</dbReference>
<dbReference type="SUPFAM" id="SSF54373">
    <property type="entry name" value="FAD-linked reductases, C-terminal domain"/>
    <property type="match status" value="1"/>
</dbReference>
<organism evidence="3 4">
    <name type="scientific">Compostimonas suwonensis</name>
    <dbReference type="NCBI Taxonomy" id="1048394"/>
    <lineage>
        <taxon>Bacteria</taxon>
        <taxon>Bacillati</taxon>
        <taxon>Actinomycetota</taxon>
        <taxon>Actinomycetes</taxon>
        <taxon>Micrococcales</taxon>
        <taxon>Microbacteriaceae</taxon>
        <taxon>Compostimonas</taxon>
    </lineage>
</organism>
<evidence type="ECO:0000256" key="1">
    <source>
        <dbReference type="SAM" id="MobiDB-lite"/>
    </source>
</evidence>
<evidence type="ECO:0000313" key="3">
    <source>
        <dbReference type="EMBL" id="PJJ65239.1"/>
    </source>
</evidence>
<dbReference type="EMBL" id="PGFB01000001">
    <property type="protein sequence ID" value="PJJ65239.1"/>
    <property type="molecule type" value="Genomic_DNA"/>
</dbReference>
<dbReference type="Gene3D" id="3.50.50.60">
    <property type="entry name" value="FAD/NAD(P)-binding domain"/>
    <property type="match status" value="1"/>
</dbReference>
<feature type="compositionally biased region" description="Low complexity" evidence="1">
    <location>
        <begin position="1"/>
        <end position="11"/>
    </location>
</feature>
<keyword evidence="4" id="KW-1185">Reference proteome</keyword>
<evidence type="ECO:0000259" key="2">
    <source>
        <dbReference type="Pfam" id="PF01593"/>
    </source>
</evidence>
<dbReference type="Proteomes" id="UP000230161">
    <property type="component" value="Unassembled WGS sequence"/>
</dbReference>
<dbReference type="PANTHER" id="PTHR42923">
    <property type="entry name" value="PROTOPORPHYRINOGEN OXIDASE"/>
    <property type="match status" value="1"/>
</dbReference>
<name>A0A2M9C429_9MICO</name>
<feature type="region of interest" description="Disordered" evidence="1">
    <location>
        <begin position="318"/>
        <end position="337"/>
    </location>
</feature>
<dbReference type="RefSeq" id="WP_245861213.1">
    <property type="nucleotide sequence ID" value="NZ_PGFB01000001.1"/>
</dbReference>
<gene>
    <name evidence="3" type="ORF">CLV54_0268</name>
</gene>